<comment type="function">
    <text evidence="10">Catalyzes the transfer of pyrophosphate from adenosine triphosphate (ATP) to 6-hydroxymethyl-7,8-dihydropterin, an enzymatic step in folate biosynthesis pathway.</text>
</comment>
<dbReference type="AlphaFoldDB" id="A0A9D9DE74"/>
<keyword evidence="5 14" id="KW-0808">Transferase</keyword>
<comment type="caution">
    <text evidence="14">The sequence shown here is derived from an EMBL/GenBank/DDBJ whole genome shotgun (WGS) entry which is preliminary data.</text>
</comment>
<evidence type="ECO:0000256" key="11">
    <source>
        <dbReference type="ARBA" id="ARBA00029766"/>
    </source>
</evidence>
<evidence type="ECO:0000256" key="1">
    <source>
        <dbReference type="ARBA" id="ARBA00005051"/>
    </source>
</evidence>
<proteinExistence type="inferred from homology"/>
<dbReference type="Pfam" id="PF01288">
    <property type="entry name" value="HPPK"/>
    <property type="match status" value="1"/>
</dbReference>
<dbReference type="SUPFAM" id="SSF55083">
    <property type="entry name" value="6-hydroxymethyl-7,8-dihydropterin pyrophosphokinase, HPPK"/>
    <property type="match status" value="1"/>
</dbReference>
<dbReference type="GO" id="GO:0005524">
    <property type="term" value="F:ATP binding"/>
    <property type="evidence" value="ECO:0007669"/>
    <property type="project" value="UniProtKB-KW"/>
</dbReference>
<evidence type="ECO:0000256" key="8">
    <source>
        <dbReference type="ARBA" id="ARBA00022840"/>
    </source>
</evidence>
<feature type="domain" description="7,8-dihydro-6-hydroxymethylpterin-pyrophosphokinase" evidence="13">
    <location>
        <begin position="87"/>
        <end position="98"/>
    </location>
</feature>
<evidence type="ECO:0000256" key="9">
    <source>
        <dbReference type="ARBA" id="ARBA00022909"/>
    </source>
</evidence>
<dbReference type="EC" id="2.7.6.3" evidence="3"/>
<evidence type="ECO:0000256" key="10">
    <source>
        <dbReference type="ARBA" id="ARBA00029409"/>
    </source>
</evidence>
<dbReference type="GO" id="GO:0003848">
    <property type="term" value="F:2-amino-4-hydroxy-6-hydroxymethyldihydropteridine diphosphokinase activity"/>
    <property type="evidence" value="ECO:0007669"/>
    <property type="project" value="UniProtKB-EC"/>
</dbReference>
<evidence type="ECO:0000313" key="14">
    <source>
        <dbReference type="EMBL" id="MBO8416838.1"/>
    </source>
</evidence>
<sequence length="166" mass="18144">MTAALISAGSNMGESLSTLQQALKELGRRAGPITACSSLYRTRPWGNTAQPDFLNAACQLDTSLSPAELLRVMQEIELAHGRRRLVHWGPRTLDLDIIDYAGAVSHTKELTLPHPRALERAFVLVPLFEIVPDYIFAAPKISVAQALSGLKTAWTDEVVKIDGKLL</sequence>
<dbReference type="PROSITE" id="PS00794">
    <property type="entry name" value="HPPK"/>
    <property type="match status" value="1"/>
</dbReference>
<evidence type="ECO:0000256" key="3">
    <source>
        <dbReference type="ARBA" id="ARBA00013253"/>
    </source>
</evidence>
<dbReference type="PANTHER" id="PTHR43071">
    <property type="entry name" value="2-AMINO-4-HYDROXY-6-HYDROXYMETHYLDIHYDROPTERIDINE PYROPHOSPHOKINASE"/>
    <property type="match status" value="1"/>
</dbReference>
<dbReference type="Proteomes" id="UP000823631">
    <property type="component" value="Unassembled WGS sequence"/>
</dbReference>
<gene>
    <name evidence="14" type="primary">folK</name>
    <name evidence="14" type="ORF">IAB19_10700</name>
</gene>
<dbReference type="EMBL" id="JADINH010000215">
    <property type="protein sequence ID" value="MBO8416838.1"/>
    <property type="molecule type" value="Genomic_DNA"/>
</dbReference>
<dbReference type="GO" id="GO:0016301">
    <property type="term" value="F:kinase activity"/>
    <property type="evidence" value="ECO:0007669"/>
    <property type="project" value="UniProtKB-KW"/>
</dbReference>
<evidence type="ECO:0000259" key="13">
    <source>
        <dbReference type="PROSITE" id="PS00794"/>
    </source>
</evidence>
<protein>
    <recommendedName>
        <fullName evidence="4">2-amino-4-hydroxy-6-hydroxymethyldihydropteridine pyrophosphokinase</fullName>
        <ecNumber evidence="3">2.7.6.3</ecNumber>
    </recommendedName>
    <alternativeName>
        <fullName evidence="11">6-hydroxymethyl-7,8-dihydropterin pyrophosphokinase</fullName>
    </alternativeName>
    <alternativeName>
        <fullName evidence="12">7,8-dihydro-6-hydroxymethylpterin-pyrophosphokinase</fullName>
    </alternativeName>
</protein>
<keyword evidence="8" id="KW-0067">ATP-binding</keyword>
<evidence type="ECO:0000256" key="5">
    <source>
        <dbReference type="ARBA" id="ARBA00022679"/>
    </source>
</evidence>
<dbReference type="CDD" id="cd00483">
    <property type="entry name" value="HPPK"/>
    <property type="match status" value="1"/>
</dbReference>
<dbReference type="GO" id="GO:0046656">
    <property type="term" value="P:folic acid biosynthetic process"/>
    <property type="evidence" value="ECO:0007669"/>
    <property type="project" value="UniProtKB-KW"/>
</dbReference>
<dbReference type="Gene3D" id="3.30.70.560">
    <property type="entry name" value="7,8-Dihydro-6-hydroxymethylpterin-pyrophosphokinase HPPK"/>
    <property type="match status" value="1"/>
</dbReference>
<evidence type="ECO:0000313" key="15">
    <source>
        <dbReference type="Proteomes" id="UP000823631"/>
    </source>
</evidence>
<name>A0A9D9DE74_9GAMM</name>
<evidence type="ECO:0000256" key="12">
    <source>
        <dbReference type="ARBA" id="ARBA00033413"/>
    </source>
</evidence>
<dbReference type="NCBIfam" id="TIGR01498">
    <property type="entry name" value="folK"/>
    <property type="match status" value="1"/>
</dbReference>
<evidence type="ECO:0000256" key="2">
    <source>
        <dbReference type="ARBA" id="ARBA00005810"/>
    </source>
</evidence>
<comment type="similarity">
    <text evidence="2">Belongs to the HPPK family.</text>
</comment>
<reference evidence="14" key="2">
    <citation type="journal article" date="2021" name="PeerJ">
        <title>Extensive microbial diversity within the chicken gut microbiome revealed by metagenomics and culture.</title>
        <authorList>
            <person name="Gilroy R."/>
            <person name="Ravi A."/>
            <person name="Getino M."/>
            <person name="Pursley I."/>
            <person name="Horton D.L."/>
            <person name="Alikhan N.F."/>
            <person name="Baker D."/>
            <person name="Gharbi K."/>
            <person name="Hall N."/>
            <person name="Watson M."/>
            <person name="Adriaenssens E.M."/>
            <person name="Foster-Nyarko E."/>
            <person name="Jarju S."/>
            <person name="Secka A."/>
            <person name="Antonio M."/>
            <person name="Oren A."/>
            <person name="Chaudhuri R.R."/>
            <person name="La Ragione R."/>
            <person name="Hildebrand F."/>
            <person name="Pallen M.J."/>
        </authorList>
    </citation>
    <scope>NUCLEOTIDE SEQUENCE</scope>
    <source>
        <strain evidence="14">17213</strain>
    </source>
</reference>
<keyword evidence="9" id="KW-0289">Folate biosynthesis</keyword>
<evidence type="ECO:0000256" key="7">
    <source>
        <dbReference type="ARBA" id="ARBA00022777"/>
    </source>
</evidence>
<comment type="pathway">
    <text evidence="1">Cofactor biosynthesis; tetrahydrofolate biosynthesis; 2-amino-4-hydroxy-6-hydroxymethyl-7,8-dihydropteridine diphosphate from 7,8-dihydroneopterin triphosphate: step 4/4.</text>
</comment>
<evidence type="ECO:0000256" key="4">
    <source>
        <dbReference type="ARBA" id="ARBA00016218"/>
    </source>
</evidence>
<keyword evidence="6" id="KW-0547">Nucleotide-binding</keyword>
<dbReference type="PANTHER" id="PTHR43071:SF1">
    <property type="entry name" value="2-AMINO-4-HYDROXY-6-HYDROXYMETHYLDIHYDROPTERIDINE PYROPHOSPHOKINASE"/>
    <property type="match status" value="1"/>
</dbReference>
<dbReference type="InterPro" id="IPR035907">
    <property type="entry name" value="Hppk_sf"/>
</dbReference>
<keyword evidence="7" id="KW-0418">Kinase</keyword>
<organism evidence="14 15">
    <name type="scientific">Candidatus Avisuccinivibrio stercorigallinarum</name>
    <dbReference type="NCBI Taxonomy" id="2840704"/>
    <lineage>
        <taxon>Bacteria</taxon>
        <taxon>Pseudomonadati</taxon>
        <taxon>Pseudomonadota</taxon>
        <taxon>Gammaproteobacteria</taxon>
        <taxon>Aeromonadales</taxon>
        <taxon>Succinivibrionaceae</taxon>
        <taxon>Succinivibrionaceae incertae sedis</taxon>
        <taxon>Candidatus Avisuccinivibrio</taxon>
    </lineage>
</organism>
<dbReference type="InterPro" id="IPR000550">
    <property type="entry name" value="Hppk"/>
</dbReference>
<evidence type="ECO:0000256" key="6">
    <source>
        <dbReference type="ARBA" id="ARBA00022741"/>
    </source>
</evidence>
<accession>A0A9D9DE74</accession>
<reference evidence="14" key="1">
    <citation type="submission" date="2020-10" db="EMBL/GenBank/DDBJ databases">
        <authorList>
            <person name="Gilroy R."/>
        </authorList>
    </citation>
    <scope>NUCLEOTIDE SEQUENCE</scope>
    <source>
        <strain evidence="14">17213</strain>
    </source>
</reference>